<evidence type="ECO:0000313" key="1">
    <source>
        <dbReference type="EMBL" id="CAG8724065.1"/>
    </source>
</evidence>
<dbReference type="AlphaFoldDB" id="A0A9N9I8L7"/>
<keyword evidence="2" id="KW-1185">Reference proteome</keyword>
<evidence type="ECO:0000313" key="2">
    <source>
        <dbReference type="Proteomes" id="UP000789405"/>
    </source>
</evidence>
<comment type="caution">
    <text evidence="1">The sequence shown here is derived from an EMBL/GenBank/DDBJ whole genome shotgun (WGS) entry which is preliminary data.</text>
</comment>
<dbReference type="EMBL" id="CAJVPY010011070">
    <property type="protein sequence ID" value="CAG8724065.1"/>
    <property type="molecule type" value="Genomic_DNA"/>
</dbReference>
<accession>A0A9N9I8L7</accession>
<protein>
    <submittedName>
        <fullName evidence="1">23816_t:CDS:1</fullName>
    </submittedName>
</protein>
<reference evidence="1" key="1">
    <citation type="submission" date="2021-06" db="EMBL/GenBank/DDBJ databases">
        <authorList>
            <person name="Kallberg Y."/>
            <person name="Tangrot J."/>
            <person name="Rosling A."/>
        </authorList>
    </citation>
    <scope>NUCLEOTIDE SEQUENCE</scope>
    <source>
        <strain evidence="1">MA453B</strain>
    </source>
</reference>
<organism evidence="1 2">
    <name type="scientific">Dentiscutata erythropus</name>
    <dbReference type="NCBI Taxonomy" id="1348616"/>
    <lineage>
        <taxon>Eukaryota</taxon>
        <taxon>Fungi</taxon>
        <taxon>Fungi incertae sedis</taxon>
        <taxon>Mucoromycota</taxon>
        <taxon>Glomeromycotina</taxon>
        <taxon>Glomeromycetes</taxon>
        <taxon>Diversisporales</taxon>
        <taxon>Gigasporaceae</taxon>
        <taxon>Dentiscutata</taxon>
    </lineage>
</organism>
<feature type="non-terminal residue" evidence="1">
    <location>
        <position position="1"/>
    </location>
</feature>
<proteinExistence type="predicted"/>
<dbReference type="Proteomes" id="UP000789405">
    <property type="component" value="Unassembled WGS sequence"/>
</dbReference>
<gene>
    <name evidence="1" type="ORF">DERYTH_LOCUS14551</name>
</gene>
<name>A0A9N9I8L7_9GLOM</name>
<sequence>HKNDTYQITPPSKHLSTITVYPFLQIQLRINDQLIPYVLLDD</sequence>